<dbReference type="CDD" id="cd00838">
    <property type="entry name" value="MPP_superfamily"/>
    <property type="match status" value="1"/>
</dbReference>
<sequence length="283" mass="29526">MLWGRDGAWARRMDTRAPDPDSVRPHSTGVAVLSDIHAVLPALEAVLAEPDVRAADRIVLTGDLLAGPLPRQTLARLRALGDRAVWISGNADREMAAARPGNEPGDPMDAWAAGQLGPDDLDFLGSLPATVTLGVAGLGPVLFCHATPRDDTEIALVDSRPERWAEVLAGVPDAVRTVVCGHTHMPFVRFTHGRLVVNPGSVGMPYGRPGAHWALLGPGGGAVTLRHTAFDHEAACARIARESDAPSAATWADTYVRARCSAEEALAAFGPGDGRSAAAGTGG</sequence>
<keyword evidence="4" id="KW-1185">Reference proteome</keyword>
<organism evidence="3 4">
    <name type="scientific">Streptomyces tubercidicus</name>
    <dbReference type="NCBI Taxonomy" id="47759"/>
    <lineage>
        <taxon>Bacteria</taxon>
        <taxon>Bacillati</taxon>
        <taxon>Actinomycetota</taxon>
        <taxon>Actinomycetes</taxon>
        <taxon>Kitasatosporales</taxon>
        <taxon>Streptomycetaceae</taxon>
        <taxon>Streptomyces</taxon>
    </lineage>
</organism>
<dbReference type="InterPro" id="IPR029052">
    <property type="entry name" value="Metallo-depent_PP-like"/>
</dbReference>
<dbReference type="EMBL" id="BLIR01000003">
    <property type="protein sequence ID" value="GFE40800.1"/>
    <property type="molecule type" value="Genomic_DNA"/>
</dbReference>
<reference evidence="3 4" key="1">
    <citation type="submission" date="2019-12" db="EMBL/GenBank/DDBJ databases">
        <title>Whole genome shotgun sequence of Streptomyces tubercidicus NBRC 13090.</title>
        <authorList>
            <person name="Ichikawa N."/>
            <person name="Kimura A."/>
            <person name="Kitahashi Y."/>
            <person name="Komaki H."/>
            <person name="Tamura T."/>
        </authorList>
    </citation>
    <scope>NUCLEOTIDE SEQUENCE [LARGE SCALE GENOMIC DNA]</scope>
    <source>
        <strain evidence="3 4">NBRC 13090</strain>
    </source>
</reference>
<dbReference type="AlphaFoldDB" id="A0A640V055"/>
<protein>
    <submittedName>
        <fullName evidence="3">Phosphoesterase</fullName>
    </submittedName>
</protein>
<comment type="caution">
    <text evidence="3">The sequence shown here is derived from an EMBL/GenBank/DDBJ whole genome shotgun (WGS) entry which is preliminary data.</text>
</comment>
<evidence type="ECO:0000256" key="1">
    <source>
        <dbReference type="ARBA" id="ARBA00008950"/>
    </source>
</evidence>
<dbReference type="PANTHER" id="PTHR42850:SF2">
    <property type="entry name" value="BLL5683 PROTEIN"/>
    <property type="match status" value="1"/>
</dbReference>
<proteinExistence type="inferred from homology"/>
<dbReference type="Gene3D" id="3.60.21.10">
    <property type="match status" value="1"/>
</dbReference>
<dbReference type="GO" id="GO:0005737">
    <property type="term" value="C:cytoplasm"/>
    <property type="evidence" value="ECO:0007669"/>
    <property type="project" value="TreeGrafter"/>
</dbReference>
<feature type="domain" description="Calcineurin-like phosphoesterase" evidence="2">
    <location>
        <begin position="30"/>
        <end position="214"/>
    </location>
</feature>
<gene>
    <name evidence="3" type="ORF">Stube_54730</name>
</gene>
<dbReference type="Proteomes" id="UP000431826">
    <property type="component" value="Unassembled WGS sequence"/>
</dbReference>
<name>A0A640V055_9ACTN</name>
<accession>A0A640V055</accession>
<evidence type="ECO:0000313" key="3">
    <source>
        <dbReference type="EMBL" id="GFE40800.1"/>
    </source>
</evidence>
<comment type="similarity">
    <text evidence="1">Belongs to the metallophosphoesterase superfamily. YfcE family.</text>
</comment>
<evidence type="ECO:0000259" key="2">
    <source>
        <dbReference type="Pfam" id="PF12850"/>
    </source>
</evidence>
<dbReference type="PANTHER" id="PTHR42850">
    <property type="entry name" value="METALLOPHOSPHOESTERASE"/>
    <property type="match status" value="1"/>
</dbReference>
<dbReference type="InterPro" id="IPR050126">
    <property type="entry name" value="Ap4A_hydrolase"/>
</dbReference>
<dbReference type="InterPro" id="IPR024654">
    <property type="entry name" value="Calcineurin-like_PHP_lpxH"/>
</dbReference>
<dbReference type="Pfam" id="PF12850">
    <property type="entry name" value="Metallophos_2"/>
    <property type="match status" value="1"/>
</dbReference>
<evidence type="ECO:0000313" key="4">
    <source>
        <dbReference type="Proteomes" id="UP000431826"/>
    </source>
</evidence>
<dbReference type="SUPFAM" id="SSF56300">
    <property type="entry name" value="Metallo-dependent phosphatases"/>
    <property type="match status" value="1"/>
</dbReference>
<dbReference type="GO" id="GO:0016791">
    <property type="term" value="F:phosphatase activity"/>
    <property type="evidence" value="ECO:0007669"/>
    <property type="project" value="TreeGrafter"/>
</dbReference>